<reference evidence="2" key="1">
    <citation type="journal article" date="2022" name="bioRxiv">
        <title>Sequencing and chromosome-scale assembly of the giantPleurodeles waltlgenome.</title>
        <authorList>
            <person name="Brown T."/>
            <person name="Elewa A."/>
            <person name="Iarovenko S."/>
            <person name="Subramanian E."/>
            <person name="Araus A.J."/>
            <person name="Petzold A."/>
            <person name="Susuki M."/>
            <person name="Suzuki K.-i.T."/>
            <person name="Hayashi T."/>
            <person name="Toyoda A."/>
            <person name="Oliveira C."/>
            <person name="Osipova E."/>
            <person name="Leigh N.D."/>
            <person name="Simon A."/>
            <person name="Yun M.H."/>
        </authorList>
    </citation>
    <scope>NUCLEOTIDE SEQUENCE</scope>
    <source>
        <strain evidence="2">20211129_DDA</strain>
        <tissue evidence="2">Liver</tissue>
    </source>
</reference>
<feature type="region of interest" description="Disordered" evidence="1">
    <location>
        <begin position="1"/>
        <end position="96"/>
    </location>
</feature>
<evidence type="ECO:0000256" key="1">
    <source>
        <dbReference type="SAM" id="MobiDB-lite"/>
    </source>
</evidence>
<dbReference type="AlphaFoldDB" id="A0AAV7TU50"/>
<dbReference type="Proteomes" id="UP001066276">
    <property type="component" value="Chromosome 3_2"/>
</dbReference>
<dbReference type="EMBL" id="JANPWB010000006">
    <property type="protein sequence ID" value="KAJ1179726.1"/>
    <property type="molecule type" value="Genomic_DNA"/>
</dbReference>
<organism evidence="2 3">
    <name type="scientific">Pleurodeles waltl</name>
    <name type="common">Iberian ribbed newt</name>
    <dbReference type="NCBI Taxonomy" id="8319"/>
    <lineage>
        <taxon>Eukaryota</taxon>
        <taxon>Metazoa</taxon>
        <taxon>Chordata</taxon>
        <taxon>Craniata</taxon>
        <taxon>Vertebrata</taxon>
        <taxon>Euteleostomi</taxon>
        <taxon>Amphibia</taxon>
        <taxon>Batrachia</taxon>
        <taxon>Caudata</taxon>
        <taxon>Salamandroidea</taxon>
        <taxon>Salamandridae</taxon>
        <taxon>Pleurodelinae</taxon>
        <taxon>Pleurodeles</taxon>
    </lineage>
</organism>
<gene>
    <name evidence="2" type="ORF">NDU88_004960</name>
</gene>
<accession>A0AAV7TU50</accession>
<evidence type="ECO:0000313" key="3">
    <source>
        <dbReference type="Proteomes" id="UP001066276"/>
    </source>
</evidence>
<feature type="region of interest" description="Disordered" evidence="1">
    <location>
        <begin position="109"/>
        <end position="131"/>
    </location>
</feature>
<sequence>MPSKGAIPRGRDLPGHNSPCRDRPVCGPKATGPRPSGWSRGTPLSGSRSPLLCHASGLPTAPSRPGGQPGSGPGPSTAHLRSTTARCPSVSKAPPTCASPASILWAHRCTPRGPAGRSHHRRTGQDRVGHRHAAAPGVCNYQLFRSGAVTSSLWTCRRYTFAHGPRARPPVTHRVWLIPIRASTLLHPAWGPDNPARFQAPPGWAAPTGCFRIFARHSGMVAPLTIGHHYGYVPGGSHGSPPPFSRPLFWISLLAALPPLLRGSHLVDVVPADQ</sequence>
<comment type="caution">
    <text evidence="2">The sequence shown here is derived from an EMBL/GenBank/DDBJ whole genome shotgun (WGS) entry which is preliminary data.</text>
</comment>
<keyword evidence="3" id="KW-1185">Reference proteome</keyword>
<feature type="compositionally biased region" description="Basic and acidic residues" evidence="1">
    <location>
        <begin position="9"/>
        <end position="24"/>
    </location>
</feature>
<evidence type="ECO:0000313" key="2">
    <source>
        <dbReference type="EMBL" id="KAJ1179726.1"/>
    </source>
</evidence>
<protein>
    <submittedName>
        <fullName evidence="2">Uncharacterized protein</fullName>
    </submittedName>
</protein>
<name>A0AAV7TU50_PLEWA</name>
<proteinExistence type="predicted"/>